<organism evidence="2 3">
    <name type="scientific">Vespula pensylvanica</name>
    <name type="common">Western yellow jacket</name>
    <name type="synonym">Wasp</name>
    <dbReference type="NCBI Taxonomy" id="30213"/>
    <lineage>
        <taxon>Eukaryota</taxon>
        <taxon>Metazoa</taxon>
        <taxon>Ecdysozoa</taxon>
        <taxon>Arthropoda</taxon>
        <taxon>Hexapoda</taxon>
        <taxon>Insecta</taxon>
        <taxon>Pterygota</taxon>
        <taxon>Neoptera</taxon>
        <taxon>Endopterygota</taxon>
        <taxon>Hymenoptera</taxon>
        <taxon>Apocrita</taxon>
        <taxon>Aculeata</taxon>
        <taxon>Vespoidea</taxon>
        <taxon>Vespidae</taxon>
        <taxon>Vespinae</taxon>
        <taxon>Vespula</taxon>
    </lineage>
</organism>
<keyword evidence="3" id="KW-1185">Reference proteome</keyword>
<feature type="region of interest" description="Disordered" evidence="1">
    <location>
        <begin position="38"/>
        <end position="102"/>
    </location>
</feature>
<dbReference type="EMBL" id="JACSDY010000021">
    <property type="protein sequence ID" value="KAF7394353.1"/>
    <property type="molecule type" value="Genomic_DNA"/>
</dbReference>
<feature type="compositionally biased region" description="Acidic residues" evidence="1">
    <location>
        <begin position="49"/>
        <end position="82"/>
    </location>
</feature>
<feature type="region of interest" description="Disordered" evidence="1">
    <location>
        <begin position="1"/>
        <end position="22"/>
    </location>
</feature>
<proteinExistence type="predicted"/>
<accession>A0A834N4T3</accession>
<evidence type="ECO:0000256" key="1">
    <source>
        <dbReference type="SAM" id="MobiDB-lite"/>
    </source>
</evidence>
<evidence type="ECO:0000313" key="2">
    <source>
        <dbReference type="EMBL" id="KAF7394353.1"/>
    </source>
</evidence>
<name>A0A834N4T3_VESPE</name>
<gene>
    <name evidence="2" type="ORF">H0235_016948</name>
</gene>
<comment type="caution">
    <text evidence="2">The sequence shown here is derived from an EMBL/GenBank/DDBJ whole genome shotgun (WGS) entry which is preliminary data.</text>
</comment>
<dbReference type="AlphaFoldDB" id="A0A834N4T3"/>
<protein>
    <submittedName>
        <fullName evidence="2">Uncharacterized protein</fullName>
    </submittedName>
</protein>
<dbReference type="Proteomes" id="UP000600918">
    <property type="component" value="Unassembled WGS sequence"/>
</dbReference>
<evidence type="ECO:0000313" key="3">
    <source>
        <dbReference type="Proteomes" id="UP000600918"/>
    </source>
</evidence>
<sequence length="119" mass="14342">MSNKNSELQHLHAKTRQRRSTGPVLWTFQSRIFNLVPGRCLSPSKEEKEENEEEEEKDDEDEDEDEEDEDEDEEEEEEEELMPDTPASWRVHCTSSIPGYKEPFYPLMEQHRFFYDREE</sequence>
<reference evidence="2" key="1">
    <citation type="journal article" date="2020" name="G3 (Bethesda)">
        <title>High-Quality Assemblies for Three Invasive Social Wasps from the &lt;i&gt;Vespula&lt;/i&gt; Genus.</title>
        <authorList>
            <person name="Harrop T.W.R."/>
            <person name="Guhlin J."/>
            <person name="McLaughlin G.M."/>
            <person name="Permina E."/>
            <person name="Stockwell P."/>
            <person name="Gilligan J."/>
            <person name="Le Lec M.F."/>
            <person name="Gruber M.A.M."/>
            <person name="Quinn O."/>
            <person name="Lovegrove M."/>
            <person name="Duncan E.J."/>
            <person name="Remnant E.J."/>
            <person name="Van Eeckhoven J."/>
            <person name="Graham B."/>
            <person name="Knapp R.A."/>
            <person name="Langford K.W."/>
            <person name="Kronenberg Z."/>
            <person name="Press M.O."/>
            <person name="Eacker S.M."/>
            <person name="Wilson-Rankin E.E."/>
            <person name="Purcell J."/>
            <person name="Lester P.J."/>
            <person name="Dearden P.K."/>
        </authorList>
    </citation>
    <scope>NUCLEOTIDE SEQUENCE</scope>
    <source>
        <strain evidence="2">Volc-1</strain>
    </source>
</reference>